<evidence type="ECO:0000313" key="1">
    <source>
        <dbReference type="EMBL" id="QDU72343.1"/>
    </source>
</evidence>
<sequence>MRGLMVALVLASGFALVGCGGPKSLESPVTSAQLRDDLSPTLFSTAETSEQNWNAVARSVDMDLRMLIDDFNSVFLLDRPSTLTGSPIQ</sequence>
<evidence type="ECO:0000313" key="2">
    <source>
        <dbReference type="Proteomes" id="UP000320386"/>
    </source>
</evidence>
<dbReference type="EMBL" id="CP036280">
    <property type="protein sequence ID" value="QDU72343.1"/>
    <property type="molecule type" value="Genomic_DNA"/>
</dbReference>
<dbReference type="Proteomes" id="UP000320386">
    <property type="component" value="Chromosome"/>
</dbReference>
<gene>
    <name evidence="1" type="ORF">Pan265_22080</name>
</gene>
<name>A0A518BZD8_9BACT</name>
<organism evidence="1 2">
    <name type="scientific">Mucisphaera calidilacus</name>
    <dbReference type="NCBI Taxonomy" id="2527982"/>
    <lineage>
        <taxon>Bacteria</taxon>
        <taxon>Pseudomonadati</taxon>
        <taxon>Planctomycetota</taxon>
        <taxon>Phycisphaerae</taxon>
        <taxon>Phycisphaerales</taxon>
        <taxon>Phycisphaeraceae</taxon>
        <taxon>Mucisphaera</taxon>
    </lineage>
</organism>
<dbReference type="PROSITE" id="PS51257">
    <property type="entry name" value="PROKAR_LIPOPROTEIN"/>
    <property type="match status" value="1"/>
</dbReference>
<reference evidence="1 2" key="1">
    <citation type="submission" date="2019-02" db="EMBL/GenBank/DDBJ databases">
        <title>Deep-cultivation of Planctomycetes and their phenomic and genomic characterization uncovers novel biology.</title>
        <authorList>
            <person name="Wiegand S."/>
            <person name="Jogler M."/>
            <person name="Boedeker C."/>
            <person name="Pinto D."/>
            <person name="Vollmers J."/>
            <person name="Rivas-Marin E."/>
            <person name="Kohn T."/>
            <person name="Peeters S.H."/>
            <person name="Heuer A."/>
            <person name="Rast P."/>
            <person name="Oberbeckmann S."/>
            <person name="Bunk B."/>
            <person name="Jeske O."/>
            <person name="Meyerdierks A."/>
            <person name="Storesund J.E."/>
            <person name="Kallscheuer N."/>
            <person name="Luecker S."/>
            <person name="Lage O.M."/>
            <person name="Pohl T."/>
            <person name="Merkel B.J."/>
            <person name="Hornburger P."/>
            <person name="Mueller R.-W."/>
            <person name="Bruemmer F."/>
            <person name="Labrenz M."/>
            <person name="Spormann A.M."/>
            <person name="Op den Camp H."/>
            <person name="Overmann J."/>
            <person name="Amann R."/>
            <person name="Jetten M.S.M."/>
            <person name="Mascher T."/>
            <person name="Medema M.H."/>
            <person name="Devos D.P."/>
            <person name="Kaster A.-K."/>
            <person name="Ovreas L."/>
            <person name="Rohde M."/>
            <person name="Galperin M.Y."/>
            <person name="Jogler C."/>
        </authorList>
    </citation>
    <scope>NUCLEOTIDE SEQUENCE [LARGE SCALE GENOMIC DNA]</scope>
    <source>
        <strain evidence="1 2">Pan265</strain>
    </source>
</reference>
<dbReference type="KEGG" id="mcad:Pan265_22080"/>
<protein>
    <submittedName>
        <fullName evidence="1">Uncharacterized protein</fullName>
    </submittedName>
</protein>
<accession>A0A518BZD8</accession>
<keyword evidence="2" id="KW-1185">Reference proteome</keyword>
<proteinExistence type="predicted"/>
<dbReference type="AlphaFoldDB" id="A0A518BZD8"/>
<dbReference type="RefSeq" id="WP_145446515.1">
    <property type="nucleotide sequence ID" value="NZ_CP036280.1"/>
</dbReference>